<protein>
    <submittedName>
        <fullName evidence="1">Uncharacterized protein</fullName>
    </submittedName>
</protein>
<dbReference type="Proteomes" id="UP000782843">
    <property type="component" value="Unassembled WGS sequence"/>
</dbReference>
<accession>A0A955L2W8</accession>
<dbReference type="EMBL" id="JAGQLG010000027">
    <property type="protein sequence ID" value="MCA9381925.1"/>
    <property type="molecule type" value="Genomic_DNA"/>
</dbReference>
<organism evidence="1 2">
    <name type="scientific">Candidatus Dojkabacteria bacterium</name>
    <dbReference type="NCBI Taxonomy" id="2099670"/>
    <lineage>
        <taxon>Bacteria</taxon>
        <taxon>Candidatus Dojkabacteria</taxon>
    </lineage>
</organism>
<sequence length="253" mass="29660">MSKSDITRKSKLATLGFTVDRIISILNKLEFTEEDKRERLLGLCNDVQYFIRKNEPELFPSYIAHNLREIIEKFFNEASTKNLRDGDHQFEFYQTSVNIKDVFESVDYAEVLSETKLKIKKLIEEDEFKKLLLVSCEPEWHEDVYRLNDKYGNKKTIWKALGSEVFLEGFTKSYVVTDEERKSMVSNRNGLYKSLSGYAHGSRTLSKADLSEESSKSKDYLETCQGVYEVFRPFEYQNTKTINKLKEIINEQN</sequence>
<name>A0A955L2W8_9BACT</name>
<dbReference type="AlphaFoldDB" id="A0A955L2W8"/>
<gene>
    <name evidence="1" type="ORF">KC660_00780</name>
</gene>
<reference evidence="1" key="2">
    <citation type="journal article" date="2021" name="Microbiome">
        <title>Successional dynamics and alternative stable states in a saline activated sludge microbial community over 9 years.</title>
        <authorList>
            <person name="Wang Y."/>
            <person name="Ye J."/>
            <person name="Ju F."/>
            <person name="Liu L."/>
            <person name="Boyd J.A."/>
            <person name="Deng Y."/>
            <person name="Parks D.H."/>
            <person name="Jiang X."/>
            <person name="Yin X."/>
            <person name="Woodcroft B.J."/>
            <person name="Tyson G.W."/>
            <person name="Hugenholtz P."/>
            <person name="Polz M.F."/>
            <person name="Zhang T."/>
        </authorList>
    </citation>
    <scope>NUCLEOTIDE SEQUENCE</scope>
    <source>
        <strain evidence="1">HKST-UBA10</strain>
    </source>
</reference>
<proteinExistence type="predicted"/>
<evidence type="ECO:0000313" key="2">
    <source>
        <dbReference type="Proteomes" id="UP000782843"/>
    </source>
</evidence>
<comment type="caution">
    <text evidence="1">The sequence shown here is derived from an EMBL/GenBank/DDBJ whole genome shotgun (WGS) entry which is preliminary data.</text>
</comment>
<reference evidence="1" key="1">
    <citation type="submission" date="2020-04" db="EMBL/GenBank/DDBJ databases">
        <authorList>
            <person name="Zhang T."/>
        </authorList>
    </citation>
    <scope>NUCLEOTIDE SEQUENCE</scope>
    <source>
        <strain evidence="1">HKST-UBA10</strain>
    </source>
</reference>
<evidence type="ECO:0000313" key="1">
    <source>
        <dbReference type="EMBL" id="MCA9381925.1"/>
    </source>
</evidence>